<evidence type="ECO:0000313" key="7">
    <source>
        <dbReference type="Proteomes" id="UP001318860"/>
    </source>
</evidence>
<evidence type="ECO:0000259" key="5">
    <source>
        <dbReference type="PROSITE" id="PS51671"/>
    </source>
</evidence>
<dbReference type="PANTHER" id="PTHR31096">
    <property type="entry name" value="ACT DOMAIN-CONTAINING PROTEIN ACR4-RELATED"/>
    <property type="match status" value="1"/>
</dbReference>
<name>A0ABR0VJK6_REHGL</name>
<dbReference type="CDD" id="cd04895">
    <property type="entry name" value="ACT_ACR_1"/>
    <property type="match status" value="1"/>
</dbReference>
<dbReference type="EMBL" id="JABTTQ020001190">
    <property type="protein sequence ID" value="KAK6133975.1"/>
    <property type="molecule type" value="Genomic_DNA"/>
</dbReference>
<dbReference type="PROSITE" id="PS51671">
    <property type="entry name" value="ACT"/>
    <property type="match status" value="3"/>
</dbReference>
<dbReference type="InterPro" id="IPR002912">
    <property type="entry name" value="ACT_dom"/>
</dbReference>
<dbReference type="Pfam" id="PF01842">
    <property type="entry name" value="ACT"/>
    <property type="match status" value="2"/>
</dbReference>
<keyword evidence="1 2" id="KW-0677">Repeat</keyword>
<keyword evidence="4" id="KW-1133">Transmembrane helix</keyword>
<feature type="region of interest" description="Disordered" evidence="3">
    <location>
        <begin position="415"/>
        <end position="473"/>
    </location>
</feature>
<proteinExistence type="predicted"/>
<keyword evidence="4" id="KW-0472">Membrane</keyword>
<keyword evidence="7" id="KW-1185">Reference proteome</keyword>
<keyword evidence="4" id="KW-0812">Transmembrane</keyword>
<protein>
    <recommendedName>
        <fullName evidence="2">ACT domain-containing protein ACR</fullName>
    </recommendedName>
    <alternativeName>
        <fullName evidence="2">Protein ACT DOMAIN REPEATS</fullName>
    </alternativeName>
</protein>
<dbReference type="Gene3D" id="3.30.70.260">
    <property type="match status" value="1"/>
</dbReference>
<comment type="caution">
    <text evidence="6">The sequence shown here is derived from an EMBL/GenBank/DDBJ whole genome shotgun (WGS) entry which is preliminary data.</text>
</comment>
<evidence type="ECO:0000313" key="6">
    <source>
        <dbReference type="EMBL" id="KAK6133975.1"/>
    </source>
</evidence>
<feature type="compositionally biased region" description="Polar residues" evidence="3">
    <location>
        <begin position="418"/>
        <end position="430"/>
    </location>
</feature>
<comment type="function">
    <text evidence="2">Binds amino acids.</text>
</comment>
<dbReference type="PANTHER" id="PTHR31096:SF22">
    <property type="entry name" value="ACT DOMAIN-CONTAINING PROTEIN ACR4"/>
    <property type="match status" value="1"/>
</dbReference>
<gene>
    <name evidence="6" type="ORF">DH2020_032277</name>
</gene>
<dbReference type="CDD" id="cd04926">
    <property type="entry name" value="ACT_ACR_4"/>
    <property type="match status" value="1"/>
</dbReference>
<dbReference type="SUPFAM" id="SSF55021">
    <property type="entry name" value="ACT-like"/>
    <property type="match status" value="3"/>
</dbReference>
<dbReference type="Proteomes" id="UP001318860">
    <property type="component" value="Unassembled WGS sequence"/>
</dbReference>
<dbReference type="InterPro" id="IPR040217">
    <property type="entry name" value="ACR1-12"/>
</dbReference>
<accession>A0ABR0VJK6</accession>
<evidence type="ECO:0000256" key="2">
    <source>
        <dbReference type="RuleBase" id="RU369043"/>
    </source>
</evidence>
<feature type="compositionally biased region" description="Basic residues" evidence="3">
    <location>
        <begin position="449"/>
        <end position="463"/>
    </location>
</feature>
<sequence>MDDEYEKLIRRMNPPRYIFIFVFPLFSCFDLTILLTCLQFPIARVVIDNESCKNATVVQVDSANKQGILLEVVQILTDLNLMITKAYICSDGGWFMDVFNVTDHDGNKITDEGILNYIQKSLGPDSCFASSMRRSVGVTSGVDHTSIELIGSDRPGLLSEVSAVLTHLKCNVVSAEVWTHNTRAAAVMQVTDEETGAKTAVSCGATHTDRRLHQMMFDDRDYERMDDDSSDEKERPSVNVVNWHDKDYSVVTIRCKDRPKLLFDIVCTLTDMQYVVFHGNVEAEGTEAYQRCTMWSEYRFLFVFEGVLYKAYRWISVKSDAERQRVIQCLEAAIQRRVSEGLKLELCTTDRVGLLSDVTRIFRENSLTVTRAEVSTRAGKAVNTFYVRDASGYPVDPKIIDSIRQTIGQTILRVKGSPQESQVTQESPTRLSEFPGFQTLAPRDESVVNHRRPPLSRLQRRAPRPLQLKSATSDECRNAIKLNKESSSSASAFSSKDPIPLLSPLVLPSMLDSPVIQQENMAKSH</sequence>
<evidence type="ECO:0000256" key="3">
    <source>
        <dbReference type="SAM" id="MobiDB-lite"/>
    </source>
</evidence>
<feature type="domain" description="ACT" evidence="5">
    <location>
        <begin position="57"/>
        <end position="134"/>
    </location>
</feature>
<feature type="domain" description="ACT" evidence="5">
    <location>
        <begin position="343"/>
        <end position="419"/>
    </location>
</feature>
<evidence type="ECO:0000256" key="1">
    <source>
        <dbReference type="ARBA" id="ARBA00022737"/>
    </source>
</evidence>
<dbReference type="InterPro" id="IPR045865">
    <property type="entry name" value="ACT-like_dom_sf"/>
</dbReference>
<evidence type="ECO:0000256" key="4">
    <source>
        <dbReference type="SAM" id="Phobius"/>
    </source>
</evidence>
<feature type="domain" description="ACT" evidence="5">
    <location>
        <begin position="146"/>
        <end position="227"/>
    </location>
</feature>
<organism evidence="6 7">
    <name type="scientific">Rehmannia glutinosa</name>
    <name type="common">Chinese foxglove</name>
    <dbReference type="NCBI Taxonomy" id="99300"/>
    <lineage>
        <taxon>Eukaryota</taxon>
        <taxon>Viridiplantae</taxon>
        <taxon>Streptophyta</taxon>
        <taxon>Embryophyta</taxon>
        <taxon>Tracheophyta</taxon>
        <taxon>Spermatophyta</taxon>
        <taxon>Magnoliopsida</taxon>
        <taxon>eudicotyledons</taxon>
        <taxon>Gunneridae</taxon>
        <taxon>Pentapetalae</taxon>
        <taxon>asterids</taxon>
        <taxon>lamiids</taxon>
        <taxon>Lamiales</taxon>
        <taxon>Orobanchaceae</taxon>
        <taxon>Rehmannieae</taxon>
        <taxon>Rehmannia</taxon>
    </lineage>
</organism>
<reference evidence="6 7" key="1">
    <citation type="journal article" date="2021" name="Comput. Struct. Biotechnol. J.">
        <title>De novo genome assembly of the potent medicinal plant Rehmannia glutinosa using nanopore technology.</title>
        <authorList>
            <person name="Ma L."/>
            <person name="Dong C."/>
            <person name="Song C."/>
            <person name="Wang X."/>
            <person name="Zheng X."/>
            <person name="Niu Y."/>
            <person name="Chen S."/>
            <person name="Feng W."/>
        </authorList>
    </citation>
    <scope>NUCLEOTIDE SEQUENCE [LARGE SCALE GENOMIC DNA]</scope>
    <source>
        <strain evidence="6">DH-2019</strain>
    </source>
</reference>
<feature type="transmembrane region" description="Helical" evidence="4">
    <location>
        <begin position="17"/>
        <end position="42"/>
    </location>
</feature>